<evidence type="ECO:0000256" key="1">
    <source>
        <dbReference type="SAM" id="MobiDB-lite"/>
    </source>
</evidence>
<name>A0A3A9WG08_9ACTN</name>
<dbReference type="AlphaFoldDB" id="A0A3A9WG08"/>
<evidence type="ECO:0000313" key="5">
    <source>
        <dbReference type="Proteomes" id="UP000275024"/>
    </source>
</evidence>
<dbReference type="EMBL" id="RBDY01000003">
    <property type="protein sequence ID" value="RKN25980.1"/>
    <property type="molecule type" value="Genomic_DNA"/>
</dbReference>
<dbReference type="Proteomes" id="UP000268652">
    <property type="component" value="Unassembled WGS sequence"/>
</dbReference>
<feature type="region of interest" description="Disordered" evidence="1">
    <location>
        <begin position="1"/>
        <end position="36"/>
    </location>
</feature>
<dbReference type="EMBL" id="RBDX01000002">
    <property type="protein sequence ID" value="RKN11968.1"/>
    <property type="molecule type" value="Genomic_DNA"/>
</dbReference>
<feature type="compositionally biased region" description="Basic and acidic residues" evidence="1">
    <location>
        <begin position="7"/>
        <end position="26"/>
    </location>
</feature>
<protein>
    <submittedName>
        <fullName evidence="2">Uncharacterized protein</fullName>
    </submittedName>
</protein>
<comment type="caution">
    <text evidence="2">The sequence shown here is derived from an EMBL/GenBank/DDBJ whole genome shotgun (WGS) entry which is preliminary data.</text>
</comment>
<proteinExistence type="predicted"/>
<keyword evidence="4" id="KW-1185">Reference proteome</keyword>
<organism evidence="2 5">
    <name type="scientific">Streptomyces radicis</name>
    <dbReference type="NCBI Taxonomy" id="1750517"/>
    <lineage>
        <taxon>Bacteria</taxon>
        <taxon>Bacillati</taxon>
        <taxon>Actinomycetota</taxon>
        <taxon>Actinomycetes</taxon>
        <taxon>Kitasatosporales</taxon>
        <taxon>Streptomycetaceae</taxon>
        <taxon>Streptomyces</taxon>
    </lineage>
</organism>
<gene>
    <name evidence="3" type="ORF">D7318_07065</name>
    <name evidence="2" type="ORF">D7319_03415</name>
</gene>
<evidence type="ECO:0000313" key="3">
    <source>
        <dbReference type="EMBL" id="RKN25980.1"/>
    </source>
</evidence>
<reference evidence="4 5" key="1">
    <citation type="submission" date="2018-09" db="EMBL/GenBank/DDBJ databases">
        <title>Streptomyces sp. nov. DS1-2, an endophytic actinomycete isolated from roots of Dendrobium scabrilingue.</title>
        <authorList>
            <person name="Kuncharoen N."/>
            <person name="Kudo T."/>
            <person name="Ohkuma M."/>
            <person name="Yuki M."/>
            <person name="Tanasupawat S."/>
        </authorList>
    </citation>
    <scope>NUCLEOTIDE SEQUENCE [LARGE SCALE GENOMIC DNA]</scope>
    <source>
        <strain evidence="2 5">AZ1-7</strain>
        <strain evidence="3 4">DS1-2</strain>
    </source>
</reference>
<evidence type="ECO:0000313" key="2">
    <source>
        <dbReference type="EMBL" id="RKN11968.1"/>
    </source>
</evidence>
<dbReference type="OrthoDB" id="4163150at2"/>
<dbReference type="Proteomes" id="UP000275024">
    <property type="component" value="Unassembled WGS sequence"/>
</dbReference>
<sequence>MEPTEAAPDKGPDKGPGEEPGERPGEASEEALFGGGPPAQLYLPQDWFDILADGPDAEAAKARYGDVVARAFPDMPAEGHAEITAGLLRWRGHLWNNGFLTHGVIAVPEADDRKAALWQILVTTLRMPAMNPDIDPTALLRRMIPQSELGFVSHVEQYETDMGLGIGVMGRIPLLPPGSLPEGVTEAPQGGMAAAISCAPGAEYGLLVLGTCLDPEQDVMLAMLIALIAGKSRLAGTEGKAADEKAAVPAP</sequence>
<accession>A0A3A9WG08</accession>
<evidence type="ECO:0000313" key="4">
    <source>
        <dbReference type="Proteomes" id="UP000268652"/>
    </source>
</evidence>
<dbReference type="RefSeq" id="WP_120695991.1">
    <property type="nucleotide sequence ID" value="NZ_RBDX01000002.1"/>
</dbReference>